<accession>A0A4Y2ISW4</accession>
<reference evidence="1 2" key="1">
    <citation type="journal article" date="2019" name="Sci. Rep.">
        <title>Orb-weaving spider Araneus ventricosus genome elucidates the spidroin gene catalogue.</title>
        <authorList>
            <person name="Kono N."/>
            <person name="Nakamura H."/>
            <person name="Ohtoshi R."/>
            <person name="Moran D.A.P."/>
            <person name="Shinohara A."/>
            <person name="Yoshida Y."/>
            <person name="Fujiwara M."/>
            <person name="Mori M."/>
            <person name="Tomita M."/>
            <person name="Arakawa K."/>
        </authorList>
    </citation>
    <scope>NUCLEOTIDE SEQUENCE [LARGE SCALE GENOMIC DNA]</scope>
</reference>
<proteinExistence type="predicted"/>
<keyword evidence="2" id="KW-1185">Reference proteome</keyword>
<dbReference type="AlphaFoldDB" id="A0A4Y2ISW4"/>
<name>A0A4Y2ISW4_ARAVE</name>
<dbReference type="EMBL" id="BGPR01002900">
    <property type="protein sequence ID" value="GBM80725.1"/>
    <property type="molecule type" value="Genomic_DNA"/>
</dbReference>
<sequence>MDIVFIPTLKHMAMAKVTTAVCEHPDIYPYTLRNFRFDQSEEEKQFCEKAEKILPLAKTLQPLALIWVKTLCLEIISWRTRHYKILYSAVDNLIKFCWRSDGSIDSSKTAEALVRNENFYYIHRFNLACCYFLEKDIQDLWMRIPKNEKYFSFSHLFHAREIIEFWLPWVESGGSAELLDILKSSISDLPDDVFLVELTIAEVCLRRFVEKLPRDKRLEWLKKITKHRLLTRDLAHFLVSGQLRNQQIAVFTEDASVVLSSFLSWPLQIMFIDVAGHLWDHLSVENFLTVLIDICNKINDGQKDFDYSELLNEFWTISPLPHREFVGNKLKNPDKRSLRTKIEKHIPHLFTK</sequence>
<gene>
    <name evidence="1" type="ORF">AVEN_115842_1</name>
</gene>
<protein>
    <submittedName>
        <fullName evidence="1">Uncharacterized protein</fullName>
    </submittedName>
</protein>
<comment type="caution">
    <text evidence="1">The sequence shown here is derived from an EMBL/GenBank/DDBJ whole genome shotgun (WGS) entry which is preliminary data.</text>
</comment>
<organism evidence="1 2">
    <name type="scientific">Araneus ventricosus</name>
    <name type="common">Orbweaver spider</name>
    <name type="synonym">Epeira ventricosa</name>
    <dbReference type="NCBI Taxonomy" id="182803"/>
    <lineage>
        <taxon>Eukaryota</taxon>
        <taxon>Metazoa</taxon>
        <taxon>Ecdysozoa</taxon>
        <taxon>Arthropoda</taxon>
        <taxon>Chelicerata</taxon>
        <taxon>Arachnida</taxon>
        <taxon>Araneae</taxon>
        <taxon>Araneomorphae</taxon>
        <taxon>Entelegynae</taxon>
        <taxon>Araneoidea</taxon>
        <taxon>Araneidae</taxon>
        <taxon>Araneus</taxon>
    </lineage>
</organism>
<dbReference type="Proteomes" id="UP000499080">
    <property type="component" value="Unassembled WGS sequence"/>
</dbReference>
<evidence type="ECO:0000313" key="1">
    <source>
        <dbReference type="EMBL" id="GBM80725.1"/>
    </source>
</evidence>
<evidence type="ECO:0000313" key="2">
    <source>
        <dbReference type="Proteomes" id="UP000499080"/>
    </source>
</evidence>